<name>I3CBE2_9GAMM</name>
<organism evidence="2 3">
    <name type="scientific">Beggiatoa alba B18LD</name>
    <dbReference type="NCBI Taxonomy" id="395493"/>
    <lineage>
        <taxon>Bacteria</taxon>
        <taxon>Pseudomonadati</taxon>
        <taxon>Pseudomonadota</taxon>
        <taxon>Gammaproteobacteria</taxon>
        <taxon>Thiotrichales</taxon>
        <taxon>Thiotrichaceae</taxon>
        <taxon>Beggiatoa</taxon>
    </lineage>
</organism>
<reference evidence="2 3" key="1">
    <citation type="submission" date="2011-11" db="EMBL/GenBank/DDBJ databases">
        <title>Improved High-Quality Draft sequence of Beggiatoa alba B18lD.</title>
        <authorList>
            <consortium name="US DOE Joint Genome Institute"/>
            <person name="Lucas S."/>
            <person name="Han J."/>
            <person name="Lapidus A."/>
            <person name="Cheng J.-F."/>
            <person name="Goodwin L."/>
            <person name="Pitluck S."/>
            <person name="Peters L."/>
            <person name="Mikhailova N."/>
            <person name="Held B."/>
            <person name="Detter J.C."/>
            <person name="Han C."/>
            <person name="Tapia R."/>
            <person name="Land M."/>
            <person name="Hauser L."/>
            <person name="Kyrpides N."/>
            <person name="Ivanova N."/>
            <person name="Pagani I."/>
            <person name="Samuel K."/>
            <person name="Teske A."/>
            <person name="Mueller J."/>
            <person name="Woyke T."/>
        </authorList>
    </citation>
    <scope>NUCLEOTIDE SEQUENCE [LARGE SCALE GENOMIC DNA]</scope>
    <source>
        <strain evidence="2 3">B18LD</strain>
    </source>
</reference>
<keyword evidence="1" id="KW-1277">Toxin-antitoxin system</keyword>
<gene>
    <name evidence="2" type="ORF">BegalDRAFT_3569</name>
</gene>
<dbReference type="Proteomes" id="UP000005744">
    <property type="component" value="Unassembled WGS sequence"/>
</dbReference>
<dbReference type="InterPro" id="IPR007712">
    <property type="entry name" value="RelE/ParE_toxin"/>
</dbReference>
<dbReference type="InterPro" id="IPR035093">
    <property type="entry name" value="RelE/ParE_toxin_dom_sf"/>
</dbReference>
<dbReference type="Gene3D" id="3.30.2310.20">
    <property type="entry name" value="RelE-like"/>
    <property type="match status" value="1"/>
</dbReference>
<protein>
    <submittedName>
        <fullName evidence="2">Cytotoxic translational repressor of toxin-antitoxin stability system</fullName>
    </submittedName>
</protein>
<dbReference type="Pfam" id="PF05016">
    <property type="entry name" value="ParE_toxin"/>
    <property type="match status" value="1"/>
</dbReference>
<evidence type="ECO:0000313" key="2">
    <source>
        <dbReference type="EMBL" id="EIJ40935.1"/>
    </source>
</evidence>
<keyword evidence="3" id="KW-1185">Reference proteome</keyword>
<proteinExistence type="predicted"/>
<accession>I3CBE2</accession>
<dbReference type="EMBL" id="JH600071">
    <property type="protein sequence ID" value="EIJ40935.1"/>
    <property type="molecule type" value="Genomic_DNA"/>
</dbReference>
<evidence type="ECO:0000313" key="3">
    <source>
        <dbReference type="Proteomes" id="UP000005744"/>
    </source>
</evidence>
<evidence type="ECO:0000256" key="1">
    <source>
        <dbReference type="ARBA" id="ARBA00022649"/>
    </source>
</evidence>
<dbReference type="AlphaFoldDB" id="I3CBE2"/>
<dbReference type="STRING" id="395493.BegalDRAFT_3569"/>
<sequence length="94" mass="11217">MLKINFKTKKVIDSFRELPAKQYKQIVSAIFELALNPNQHDIKLLKGYEKYKLMRKDVGEYRIVFRHDESELMIVVIGKRNDDEVYKKLENSNI</sequence>
<dbReference type="HOGENOM" id="CLU_155761_3_1_6"/>
<dbReference type="SUPFAM" id="SSF143011">
    <property type="entry name" value="RelE-like"/>
    <property type="match status" value="1"/>
</dbReference>
<dbReference type="eggNOG" id="COG2026">
    <property type="taxonomic scope" value="Bacteria"/>
</dbReference>
<dbReference type="OrthoDB" id="9801234at2"/>
<dbReference type="RefSeq" id="WP_002692448.1">
    <property type="nucleotide sequence ID" value="NZ_JH600071.1"/>
</dbReference>